<reference evidence="2 3" key="2">
    <citation type="submission" date="2019-09" db="EMBL/GenBank/DDBJ databases">
        <title>Mesorhizobium sp. MaA-C15 isolated from Microcystis aeruginosa.</title>
        <authorList>
            <person name="Jeong S.E."/>
            <person name="Jin H.M."/>
            <person name="Jeon C.O."/>
        </authorList>
    </citation>
    <scope>NUCLEOTIDE SEQUENCE [LARGE SCALE GENOMIC DNA]</scope>
    <source>
        <strain evidence="2 3">MaA-C15</strain>
    </source>
</reference>
<organism evidence="2 3">
    <name type="scientific">Neoaquamicrobium microcysteis</name>
    <dbReference type="NCBI Taxonomy" id="2682781"/>
    <lineage>
        <taxon>Bacteria</taxon>
        <taxon>Pseudomonadati</taxon>
        <taxon>Pseudomonadota</taxon>
        <taxon>Alphaproteobacteria</taxon>
        <taxon>Hyphomicrobiales</taxon>
        <taxon>Phyllobacteriaceae</taxon>
        <taxon>Neoaquamicrobium</taxon>
    </lineage>
</organism>
<proteinExistence type="predicted"/>
<dbReference type="EMBL" id="VSZS01000060">
    <property type="protein sequence ID" value="TYR33099.1"/>
    <property type="molecule type" value="Genomic_DNA"/>
</dbReference>
<name>A0A5D4GYX5_9HYPH</name>
<keyword evidence="1" id="KW-0732">Signal</keyword>
<reference evidence="2 3" key="1">
    <citation type="submission" date="2019-08" db="EMBL/GenBank/DDBJ databases">
        <authorList>
            <person name="Seo Y.L."/>
        </authorList>
    </citation>
    <scope>NUCLEOTIDE SEQUENCE [LARGE SCALE GENOMIC DNA]</scope>
    <source>
        <strain evidence="2 3">MaA-C15</strain>
    </source>
</reference>
<evidence type="ECO:0000256" key="1">
    <source>
        <dbReference type="SAM" id="SignalP"/>
    </source>
</evidence>
<dbReference type="AlphaFoldDB" id="A0A5D4GYX5"/>
<protein>
    <submittedName>
        <fullName evidence="2">Uncharacterized protein</fullName>
    </submittedName>
</protein>
<sequence>MKRIIGITTAALMSASVLAAPAFAQVDLDLSGGADATTNTTMPDIDTGTTAAIDADFGTALSALTNSSGNAEAIAMSDGANVRVVSVSDLEGHDATALDEAITQHEDGVEALRTSVEANAALKQELQTQGVDVSSIVAAQVEADGEVTVYVR</sequence>
<dbReference type="Proteomes" id="UP000323258">
    <property type="component" value="Unassembled WGS sequence"/>
</dbReference>
<feature type="chain" id="PRO_5022935893" evidence="1">
    <location>
        <begin position="20"/>
        <end position="152"/>
    </location>
</feature>
<keyword evidence="3" id="KW-1185">Reference proteome</keyword>
<dbReference type="RefSeq" id="WP_148914299.1">
    <property type="nucleotide sequence ID" value="NZ_VSZS01000060.1"/>
</dbReference>
<gene>
    <name evidence="2" type="ORF">FY036_08550</name>
</gene>
<accession>A0A5D4GYX5</accession>
<evidence type="ECO:0000313" key="2">
    <source>
        <dbReference type="EMBL" id="TYR33099.1"/>
    </source>
</evidence>
<comment type="caution">
    <text evidence="2">The sequence shown here is derived from an EMBL/GenBank/DDBJ whole genome shotgun (WGS) entry which is preliminary data.</text>
</comment>
<evidence type="ECO:0000313" key="3">
    <source>
        <dbReference type="Proteomes" id="UP000323258"/>
    </source>
</evidence>
<feature type="signal peptide" evidence="1">
    <location>
        <begin position="1"/>
        <end position="19"/>
    </location>
</feature>